<dbReference type="AlphaFoldDB" id="A0A8D3D7U7"/>
<accession>A0A8D3D7U7</accession>
<reference evidence="1" key="1">
    <citation type="submission" date="2023-05" db="EMBL/GenBank/DDBJ databases">
        <title>High-quality long-read genome of Scophthalmus maximus.</title>
        <authorList>
            <person name="Lien S."/>
            <person name="Martinez P."/>
        </authorList>
    </citation>
    <scope>NUCLEOTIDE SEQUENCE [LARGE SCALE GENOMIC DNA]</scope>
</reference>
<dbReference type="Proteomes" id="UP000694558">
    <property type="component" value="Chromosome 12"/>
</dbReference>
<protein>
    <submittedName>
        <fullName evidence="1">Uncharacterized protein</fullName>
    </submittedName>
</protein>
<dbReference type="Ensembl" id="ENSSMAT00000063071.1">
    <property type="protein sequence ID" value="ENSSMAP00000055606.1"/>
    <property type="gene ID" value="ENSSMAG00000038073.1"/>
</dbReference>
<reference evidence="1" key="2">
    <citation type="submission" date="2025-08" db="UniProtKB">
        <authorList>
            <consortium name="Ensembl"/>
        </authorList>
    </citation>
    <scope>IDENTIFICATION</scope>
</reference>
<evidence type="ECO:0000313" key="1">
    <source>
        <dbReference type="Ensembl" id="ENSSMAP00000055606.1"/>
    </source>
</evidence>
<name>A0A8D3D7U7_SCOMX</name>
<organism evidence="1 2">
    <name type="scientific">Scophthalmus maximus</name>
    <name type="common">Turbot</name>
    <name type="synonym">Psetta maxima</name>
    <dbReference type="NCBI Taxonomy" id="52904"/>
    <lineage>
        <taxon>Eukaryota</taxon>
        <taxon>Metazoa</taxon>
        <taxon>Chordata</taxon>
        <taxon>Craniata</taxon>
        <taxon>Vertebrata</taxon>
        <taxon>Euteleostomi</taxon>
        <taxon>Actinopterygii</taxon>
        <taxon>Neopterygii</taxon>
        <taxon>Teleostei</taxon>
        <taxon>Neoteleostei</taxon>
        <taxon>Acanthomorphata</taxon>
        <taxon>Carangaria</taxon>
        <taxon>Pleuronectiformes</taxon>
        <taxon>Pleuronectoidei</taxon>
        <taxon>Scophthalmidae</taxon>
        <taxon>Scophthalmus</taxon>
    </lineage>
</organism>
<sequence>LICRDHHGTKFNWDVFFLSGAVSDISPYIKHYEGLSYDREDLHRMHLRTRRAAQPQHYTLQLDFSAFHSICLKSINTCQPLVSDWFISSAGVERSTYLSQQHKALTTAVCVFVSSQNFPLAFETKCSSIFPKFHGGQ</sequence>
<evidence type="ECO:0000313" key="2">
    <source>
        <dbReference type="Proteomes" id="UP000694558"/>
    </source>
</evidence>
<proteinExistence type="predicted"/>